<keyword evidence="2" id="KW-1185">Reference proteome</keyword>
<organism evidence="1 2">
    <name type="scientific">Ficus carica</name>
    <name type="common">Common fig</name>
    <dbReference type="NCBI Taxonomy" id="3494"/>
    <lineage>
        <taxon>Eukaryota</taxon>
        <taxon>Viridiplantae</taxon>
        <taxon>Streptophyta</taxon>
        <taxon>Embryophyta</taxon>
        <taxon>Tracheophyta</taxon>
        <taxon>Spermatophyta</taxon>
        <taxon>Magnoliopsida</taxon>
        <taxon>eudicotyledons</taxon>
        <taxon>Gunneridae</taxon>
        <taxon>Pentapetalae</taxon>
        <taxon>rosids</taxon>
        <taxon>fabids</taxon>
        <taxon>Rosales</taxon>
        <taxon>Moraceae</taxon>
        <taxon>Ficeae</taxon>
        <taxon>Ficus</taxon>
    </lineage>
</organism>
<accession>A0AA87ZBW8</accession>
<dbReference type="Proteomes" id="UP001187192">
    <property type="component" value="Unassembled WGS sequence"/>
</dbReference>
<sequence length="107" mass="12150">MGTNCGCWAVLKRGVSGACKSTEQQRSSRWARREGEVGRWVHSTGRNQGQFHMDWAYSKPNFIYCITVQWKVKTKCWSKQSLSFEVIMAELVLSPIASQTIETGMSN</sequence>
<dbReference type="EMBL" id="BTGU01004608">
    <property type="protein sequence ID" value="GMN29675.1"/>
    <property type="molecule type" value="Genomic_DNA"/>
</dbReference>
<evidence type="ECO:0000313" key="1">
    <source>
        <dbReference type="EMBL" id="GMN29675.1"/>
    </source>
</evidence>
<evidence type="ECO:0000313" key="2">
    <source>
        <dbReference type="Proteomes" id="UP001187192"/>
    </source>
</evidence>
<reference evidence="1" key="1">
    <citation type="submission" date="2023-07" db="EMBL/GenBank/DDBJ databases">
        <title>draft genome sequence of fig (Ficus carica).</title>
        <authorList>
            <person name="Takahashi T."/>
            <person name="Nishimura K."/>
        </authorList>
    </citation>
    <scope>NUCLEOTIDE SEQUENCE</scope>
</reference>
<dbReference type="AlphaFoldDB" id="A0AA87ZBW8"/>
<name>A0AA87ZBW8_FICCA</name>
<protein>
    <submittedName>
        <fullName evidence="1">Uncharacterized protein</fullName>
    </submittedName>
</protein>
<comment type="caution">
    <text evidence="1">The sequence shown here is derived from an EMBL/GenBank/DDBJ whole genome shotgun (WGS) entry which is preliminary data.</text>
</comment>
<proteinExistence type="predicted"/>
<gene>
    <name evidence="1" type="ORF">TIFTF001_046367</name>
</gene>